<dbReference type="Pfam" id="PF22780">
    <property type="entry name" value="HI0933_like_1st"/>
    <property type="match status" value="1"/>
</dbReference>
<dbReference type="PANTHER" id="PTHR42887:SF2">
    <property type="entry name" value="OS12G0638800 PROTEIN"/>
    <property type="match status" value="1"/>
</dbReference>
<evidence type="ECO:0000259" key="4">
    <source>
        <dbReference type="Pfam" id="PF03486"/>
    </source>
</evidence>
<accession>A0A1H4EPY9</accession>
<evidence type="ECO:0000256" key="1">
    <source>
        <dbReference type="ARBA" id="ARBA00001974"/>
    </source>
</evidence>
<evidence type="ECO:0000313" key="7">
    <source>
        <dbReference type="Proteomes" id="UP000182257"/>
    </source>
</evidence>
<dbReference type="SUPFAM" id="SSF160996">
    <property type="entry name" value="HI0933 insert domain-like"/>
    <property type="match status" value="1"/>
</dbReference>
<dbReference type="EMBL" id="FNRF01000006">
    <property type="protein sequence ID" value="SEA87016.1"/>
    <property type="molecule type" value="Genomic_DNA"/>
</dbReference>
<dbReference type="InterPro" id="IPR004792">
    <property type="entry name" value="BaiN-like"/>
</dbReference>
<dbReference type="Proteomes" id="UP000182257">
    <property type="component" value="Unassembled WGS sequence"/>
</dbReference>
<reference evidence="6 7" key="1">
    <citation type="submission" date="2016-10" db="EMBL/GenBank/DDBJ databases">
        <authorList>
            <person name="de Groot N.N."/>
        </authorList>
    </citation>
    <scope>NUCLEOTIDE SEQUENCE [LARGE SCALE GENOMIC DNA]</scope>
    <source>
        <strain evidence="6 7">D31d</strain>
    </source>
</reference>
<keyword evidence="3" id="KW-0274">FAD</keyword>
<evidence type="ECO:0000256" key="3">
    <source>
        <dbReference type="ARBA" id="ARBA00022827"/>
    </source>
</evidence>
<dbReference type="PANTHER" id="PTHR42887">
    <property type="entry name" value="OS12G0638800 PROTEIN"/>
    <property type="match status" value="1"/>
</dbReference>
<dbReference type="NCBIfam" id="TIGR00275">
    <property type="entry name" value="aminoacetone oxidase family FAD-binding enzyme"/>
    <property type="match status" value="1"/>
</dbReference>
<gene>
    <name evidence="6" type="ORF">SAMN05216462_2879</name>
</gene>
<dbReference type="SUPFAM" id="SSF51905">
    <property type="entry name" value="FAD/NAD(P)-binding domain"/>
    <property type="match status" value="1"/>
</dbReference>
<dbReference type="InterPro" id="IPR023166">
    <property type="entry name" value="BaiN-like_dom_sf"/>
</dbReference>
<dbReference type="RefSeq" id="WP_074762104.1">
    <property type="nucleotide sequence ID" value="NZ_FNRF01000006.1"/>
</dbReference>
<dbReference type="Pfam" id="PF03486">
    <property type="entry name" value="HI0933_like"/>
    <property type="match status" value="1"/>
</dbReference>
<name>A0A1H4EPY9_XYLRU</name>
<feature type="domain" description="RsdA/BaiN/AoA(So)-like insert" evidence="5">
    <location>
        <begin position="166"/>
        <end position="327"/>
    </location>
</feature>
<dbReference type="Gene3D" id="3.50.50.60">
    <property type="entry name" value="FAD/NAD(P)-binding domain"/>
    <property type="match status" value="2"/>
</dbReference>
<dbReference type="OrthoDB" id="9773233at2"/>
<sequence>MKTAIVGGGAAGFFLAVNLKEMCPDMDITIFEKSKKVLVKVEVSGGGRCNCTNSFEAVSDLQQVYPRGHRLLKRLFKTFDYRDAYAWFENHGVKLTTQDDNCVFPASQDSHTIINLFLAEARRKNIEICIQHKIESLDELNDFDFKVITTGGGTASMTGVPTIEPVPSLFTFSIADEALRALMGTVVEDATASIPGTKFRSNGPLLITHWGMSGPAILKLSSHAARDLHQHNYQMPLAVNWISLKEPDIQQELRNIIAQHPQKQIATIRPFGLPSRLWDYLVAKTLGERAQNRWQNLNQKELNRLTNALCNDQYQIAGRSAFKDEFVTCGGIDLASVNPNTLESKNLPSVYFAGEVLDIDGVTGGFNFQAAWTTAYTVACAISQQARCSQSPSEG</sequence>
<dbReference type="AlphaFoldDB" id="A0A1H4EPY9"/>
<dbReference type="InterPro" id="IPR055178">
    <property type="entry name" value="RsdA/BaiN/AoA(So)-like_dom"/>
</dbReference>
<protein>
    <submittedName>
        <fullName evidence="6">Uncharacterized protein</fullName>
    </submittedName>
</protein>
<dbReference type="InterPro" id="IPR036188">
    <property type="entry name" value="FAD/NAD-bd_sf"/>
</dbReference>
<proteinExistence type="predicted"/>
<comment type="cofactor">
    <cofactor evidence="1">
        <name>FAD</name>
        <dbReference type="ChEBI" id="CHEBI:57692"/>
    </cofactor>
</comment>
<evidence type="ECO:0000256" key="2">
    <source>
        <dbReference type="ARBA" id="ARBA00022630"/>
    </source>
</evidence>
<dbReference type="Gene3D" id="2.40.30.10">
    <property type="entry name" value="Translation factors"/>
    <property type="match status" value="1"/>
</dbReference>
<organism evidence="6 7">
    <name type="scientific">Xylanibacter ruminicola</name>
    <name type="common">Prevotella ruminicola</name>
    <dbReference type="NCBI Taxonomy" id="839"/>
    <lineage>
        <taxon>Bacteria</taxon>
        <taxon>Pseudomonadati</taxon>
        <taxon>Bacteroidota</taxon>
        <taxon>Bacteroidia</taxon>
        <taxon>Bacteroidales</taxon>
        <taxon>Prevotellaceae</taxon>
        <taxon>Xylanibacter</taxon>
    </lineage>
</organism>
<dbReference type="Gene3D" id="1.10.8.260">
    <property type="entry name" value="HI0933 insert domain-like"/>
    <property type="match status" value="1"/>
</dbReference>
<keyword evidence="2" id="KW-0285">Flavoprotein</keyword>
<evidence type="ECO:0000313" key="6">
    <source>
        <dbReference type="EMBL" id="SEA87016.1"/>
    </source>
</evidence>
<evidence type="ECO:0000259" key="5">
    <source>
        <dbReference type="Pfam" id="PF22780"/>
    </source>
</evidence>
<dbReference type="InterPro" id="IPR057661">
    <property type="entry name" value="RsdA/BaiN/AoA(So)_Rossmann"/>
</dbReference>
<feature type="domain" description="RsdA/BaiN/AoA(So)-like Rossmann fold-like" evidence="4">
    <location>
        <begin position="2"/>
        <end position="379"/>
    </location>
</feature>